<feature type="region of interest" description="Disordered" evidence="1">
    <location>
        <begin position="29"/>
        <end position="86"/>
    </location>
</feature>
<dbReference type="EMBL" id="WOFH01000008">
    <property type="protein sequence ID" value="MUN39549.1"/>
    <property type="molecule type" value="Genomic_DNA"/>
</dbReference>
<name>A0A7K1L582_9ACTN</name>
<dbReference type="Proteomes" id="UP000432015">
    <property type="component" value="Unassembled WGS sequence"/>
</dbReference>
<dbReference type="SUPFAM" id="SSF53335">
    <property type="entry name" value="S-adenosyl-L-methionine-dependent methyltransferases"/>
    <property type="match status" value="1"/>
</dbReference>
<organism evidence="2 3">
    <name type="scientific">Actinomadura litoris</name>
    <dbReference type="NCBI Taxonomy" id="2678616"/>
    <lineage>
        <taxon>Bacteria</taxon>
        <taxon>Bacillati</taxon>
        <taxon>Actinomycetota</taxon>
        <taxon>Actinomycetes</taxon>
        <taxon>Streptosporangiales</taxon>
        <taxon>Thermomonosporaceae</taxon>
        <taxon>Actinomadura</taxon>
    </lineage>
</organism>
<keyword evidence="3" id="KW-1185">Reference proteome</keyword>
<evidence type="ECO:0000313" key="3">
    <source>
        <dbReference type="Proteomes" id="UP000432015"/>
    </source>
</evidence>
<sequence length="86" mass="8902">MAAMLAWQVGDDKVVTVEVDKDLAETARGNLDRVEKQPEVVTGDAGHASRAPMAGSTSPAASARSCTVPTTAANTHTDRPLATRVA</sequence>
<feature type="compositionally biased region" description="Basic and acidic residues" evidence="1">
    <location>
        <begin position="29"/>
        <end position="38"/>
    </location>
</feature>
<accession>A0A7K1L582</accession>
<dbReference type="Gene3D" id="3.40.50.150">
    <property type="entry name" value="Vaccinia Virus protein VP39"/>
    <property type="match status" value="1"/>
</dbReference>
<reference evidence="2 3" key="1">
    <citation type="submission" date="2019-11" db="EMBL/GenBank/DDBJ databases">
        <authorList>
            <person name="Cao P."/>
        </authorList>
    </citation>
    <scope>NUCLEOTIDE SEQUENCE [LARGE SCALE GENOMIC DNA]</scope>
    <source>
        <strain evidence="2 3">NEAU-AAG5</strain>
    </source>
</reference>
<proteinExistence type="predicted"/>
<dbReference type="AlphaFoldDB" id="A0A7K1L582"/>
<dbReference type="InterPro" id="IPR029063">
    <property type="entry name" value="SAM-dependent_MTases_sf"/>
</dbReference>
<feature type="compositionally biased region" description="Polar residues" evidence="1">
    <location>
        <begin position="55"/>
        <end position="75"/>
    </location>
</feature>
<evidence type="ECO:0000256" key="1">
    <source>
        <dbReference type="SAM" id="MobiDB-lite"/>
    </source>
</evidence>
<comment type="caution">
    <text evidence="2">The sequence shown here is derived from an EMBL/GenBank/DDBJ whole genome shotgun (WGS) entry which is preliminary data.</text>
</comment>
<gene>
    <name evidence="2" type="ORF">GNZ18_23545</name>
</gene>
<feature type="compositionally biased region" description="Basic and acidic residues" evidence="1">
    <location>
        <begin position="76"/>
        <end position="86"/>
    </location>
</feature>
<protein>
    <submittedName>
        <fullName evidence="2">Uncharacterized protein</fullName>
    </submittedName>
</protein>
<evidence type="ECO:0000313" key="2">
    <source>
        <dbReference type="EMBL" id="MUN39549.1"/>
    </source>
</evidence>